<feature type="binding site" evidence="5">
    <location>
        <position position="10"/>
    </location>
    <ligand>
        <name>Mg(2+)</name>
        <dbReference type="ChEBI" id="CHEBI:18420"/>
    </ligand>
</feature>
<dbReference type="InterPro" id="IPR022907">
    <property type="entry name" value="VapC_family"/>
</dbReference>
<evidence type="ECO:0000256" key="5">
    <source>
        <dbReference type="HAMAP-Rule" id="MF_00265"/>
    </source>
</evidence>
<accession>A0A0F7IFU3</accession>
<dbReference type="PANTHER" id="PTHR38826">
    <property type="entry name" value="RIBONUCLEASE VAPC13"/>
    <property type="match status" value="1"/>
</dbReference>
<dbReference type="GO" id="GO:0000287">
    <property type="term" value="F:magnesium ion binding"/>
    <property type="evidence" value="ECO:0007669"/>
    <property type="project" value="UniProtKB-UniRule"/>
</dbReference>
<dbReference type="STRING" id="113653.GAH_00646"/>
<dbReference type="SUPFAM" id="SSF88723">
    <property type="entry name" value="PIN domain-like"/>
    <property type="match status" value="1"/>
</dbReference>
<keyword evidence="4 5" id="KW-0378">Hydrolase</keyword>
<evidence type="ECO:0000256" key="4">
    <source>
        <dbReference type="ARBA" id="ARBA00022801"/>
    </source>
</evidence>
<dbReference type="Gene3D" id="3.40.50.1010">
    <property type="entry name" value="5'-nuclease"/>
    <property type="match status" value="1"/>
</dbReference>
<dbReference type="HAMAP" id="MF_00265">
    <property type="entry name" value="VapC_Nob1"/>
    <property type="match status" value="1"/>
</dbReference>
<dbReference type="RefSeq" id="WP_048094657.1">
    <property type="nucleotide sequence ID" value="NZ_CP011267.1"/>
</dbReference>
<dbReference type="InParanoid" id="A0A0F7IFU3"/>
<dbReference type="GO" id="GO:0016787">
    <property type="term" value="F:hydrolase activity"/>
    <property type="evidence" value="ECO:0007669"/>
    <property type="project" value="UniProtKB-KW"/>
</dbReference>
<dbReference type="InterPro" id="IPR029060">
    <property type="entry name" value="PIN-like_dom_sf"/>
</dbReference>
<dbReference type="OrthoDB" id="41298at2157"/>
<evidence type="ECO:0000256" key="3">
    <source>
        <dbReference type="ARBA" id="ARBA00022723"/>
    </source>
</evidence>
<keyword evidence="5" id="KW-0460">Magnesium</keyword>
<dbReference type="GeneID" id="24803226"/>
<comment type="similarity">
    <text evidence="5">Belongs to the PINc/VapC protein family.</text>
</comment>
<gene>
    <name evidence="5" type="primary">vapC</name>
    <name evidence="7" type="ORF">GAH_00646</name>
</gene>
<keyword evidence="5" id="KW-0800">Toxin</keyword>
<dbReference type="KEGG" id="gah:GAH_00646"/>
<keyword evidence="2 5" id="KW-0540">Nuclease</keyword>
<evidence type="ECO:0000256" key="1">
    <source>
        <dbReference type="ARBA" id="ARBA00022649"/>
    </source>
</evidence>
<name>A0A0F7IFU3_9EURY</name>
<dbReference type="EC" id="3.1.-.-" evidence="5"/>
<dbReference type="SMART" id="SM00670">
    <property type="entry name" value="PINc"/>
    <property type="match status" value="1"/>
</dbReference>
<evidence type="ECO:0000259" key="6">
    <source>
        <dbReference type="SMART" id="SM00670"/>
    </source>
</evidence>
<proteinExistence type="inferred from homology"/>
<dbReference type="InterPro" id="IPR052106">
    <property type="entry name" value="PINc/VapC_TA"/>
</dbReference>
<organism evidence="7 8">
    <name type="scientific">Geoglobus ahangari</name>
    <dbReference type="NCBI Taxonomy" id="113653"/>
    <lineage>
        <taxon>Archaea</taxon>
        <taxon>Methanobacteriati</taxon>
        <taxon>Methanobacteriota</taxon>
        <taxon>Archaeoglobi</taxon>
        <taxon>Archaeoglobales</taxon>
        <taxon>Archaeoglobaceae</taxon>
        <taxon>Geoglobus</taxon>
    </lineage>
</organism>
<dbReference type="PANTHER" id="PTHR38826:SF5">
    <property type="entry name" value="RIBONUCLEASE VAPC13"/>
    <property type="match status" value="1"/>
</dbReference>
<keyword evidence="8" id="KW-1185">Reference proteome</keyword>
<reference evidence="7 8" key="1">
    <citation type="submission" date="2015-04" db="EMBL/GenBank/DDBJ databases">
        <title>The complete genome sequence of the hyperthermophilic, obligate iron-reducing archaeon Geoglobus ahangari strain 234T.</title>
        <authorList>
            <person name="Manzella M.P."/>
            <person name="Holmes D.E."/>
            <person name="Rocheleau J.M."/>
            <person name="Chung A."/>
            <person name="Reguera G."/>
            <person name="Kashefi K."/>
        </authorList>
    </citation>
    <scope>NUCLEOTIDE SEQUENCE [LARGE SCALE GENOMIC DNA]</scope>
    <source>
        <strain evidence="7 8">234</strain>
    </source>
</reference>
<comment type="function">
    <text evidence="5">Toxic component of a toxin-antitoxin (TA) system. An RNase.</text>
</comment>
<feature type="domain" description="PIN" evidence="6">
    <location>
        <begin position="5"/>
        <end position="128"/>
    </location>
</feature>
<dbReference type="EMBL" id="CP011267">
    <property type="protein sequence ID" value="AKG92015.1"/>
    <property type="molecule type" value="Genomic_DNA"/>
</dbReference>
<protein>
    <recommendedName>
        <fullName evidence="5">Ribonuclease VapC</fullName>
        <shortName evidence="5">RNase VapC</shortName>
        <ecNumber evidence="5">3.1.-.-</ecNumber>
    </recommendedName>
    <alternativeName>
        <fullName evidence="5">Putative toxin VapC</fullName>
    </alternativeName>
</protein>
<dbReference type="HOGENOM" id="CLU_125353_2_0_2"/>
<sequence>MDKLKNVYIDSNIFIYAALYSGDVAEKSKEWLRKASDGEFNAFTSVLTWDEVVYVVRKVSGVEESIKIGKILLKMPFLEFLNVDYAICEDAQKFAEKYKLLPRDAVHAALALRYCDGTIISNDTDFDVVEGLRRLF</sequence>
<comment type="cofactor">
    <cofactor evidence="5">
        <name>Mg(2+)</name>
        <dbReference type="ChEBI" id="CHEBI:18420"/>
    </cofactor>
</comment>
<keyword evidence="3 5" id="KW-0479">Metal-binding</keyword>
<dbReference type="PATRIC" id="fig|113653.22.peg.646"/>
<keyword evidence="1 5" id="KW-1277">Toxin-antitoxin system</keyword>
<dbReference type="GO" id="GO:0090729">
    <property type="term" value="F:toxin activity"/>
    <property type="evidence" value="ECO:0007669"/>
    <property type="project" value="UniProtKB-KW"/>
</dbReference>
<dbReference type="GO" id="GO:0004540">
    <property type="term" value="F:RNA nuclease activity"/>
    <property type="evidence" value="ECO:0007669"/>
    <property type="project" value="InterPro"/>
</dbReference>
<dbReference type="InterPro" id="IPR002716">
    <property type="entry name" value="PIN_dom"/>
</dbReference>
<feature type="binding site" evidence="5">
    <location>
        <position position="104"/>
    </location>
    <ligand>
        <name>Mg(2+)</name>
        <dbReference type="ChEBI" id="CHEBI:18420"/>
    </ligand>
</feature>
<evidence type="ECO:0000313" key="7">
    <source>
        <dbReference type="EMBL" id="AKG92015.1"/>
    </source>
</evidence>
<dbReference type="AlphaFoldDB" id="A0A0F7IFU3"/>
<dbReference type="Pfam" id="PF01850">
    <property type="entry name" value="PIN"/>
    <property type="match status" value="1"/>
</dbReference>
<dbReference type="Proteomes" id="UP000034723">
    <property type="component" value="Chromosome"/>
</dbReference>
<evidence type="ECO:0000313" key="8">
    <source>
        <dbReference type="Proteomes" id="UP000034723"/>
    </source>
</evidence>
<evidence type="ECO:0000256" key="2">
    <source>
        <dbReference type="ARBA" id="ARBA00022722"/>
    </source>
</evidence>